<proteinExistence type="predicted"/>
<comment type="caution">
    <text evidence="5">The sequence shown here is derived from an EMBL/GenBank/DDBJ whole genome shotgun (WGS) entry which is preliminary data.</text>
</comment>
<evidence type="ECO:0000259" key="4">
    <source>
        <dbReference type="PROSITE" id="PS50987"/>
    </source>
</evidence>
<dbReference type="CDD" id="cd00090">
    <property type="entry name" value="HTH_ARSR"/>
    <property type="match status" value="1"/>
</dbReference>
<reference evidence="5 6" key="1">
    <citation type="submission" date="2020-08" db="EMBL/GenBank/DDBJ databases">
        <title>Bridging the membrane lipid divide: bacteria of the FCB group superphylum have the potential to synthesize archaeal ether lipids.</title>
        <authorList>
            <person name="Villanueva L."/>
            <person name="Von Meijenfeldt F.A.B."/>
            <person name="Westbye A.B."/>
            <person name="Yadav S."/>
            <person name="Hopmans E.C."/>
            <person name="Dutilh B.E."/>
            <person name="Sinninghe Damste J.S."/>
        </authorList>
    </citation>
    <scope>NUCLEOTIDE SEQUENCE [LARGE SCALE GENOMIC DNA]</scope>
    <source>
        <strain evidence="5">NIOZ-UU47</strain>
    </source>
</reference>
<dbReference type="Proteomes" id="UP000614424">
    <property type="component" value="Unassembled WGS sequence"/>
</dbReference>
<dbReference type="SUPFAM" id="SSF46785">
    <property type="entry name" value="Winged helix' DNA-binding domain"/>
    <property type="match status" value="1"/>
</dbReference>
<dbReference type="InterPro" id="IPR036390">
    <property type="entry name" value="WH_DNA-bd_sf"/>
</dbReference>
<sequence length="114" mass="13168">MKLFIRVMKALSDPNRVRVIKMLGAKELCVCEVRQLIGLAQSTVSKHLKILEEAGLVTYRKEGSWIIYRLTQGEESEYARVMLRNLKGWLTDDPELQEMLDKTSQIDRERICAA</sequence>
<keyword evidence="3" id="KW-0804">Transcription</keyword>
<evidence type="ECO:0000256" key="1">
    <source>
        <dbReference type="ARBA" id="ARBA00023015"/>
    </source>
</evidence>
<dbReference type="InterPro" id="IPR001845">
    <property type="entry name" value="HTH_ArsR_DNA-bd_dom"/>
</dbReference>
<evidence type="ECO:0000313" key="5">
    <source>
        <dbReference type="EMBL" id="MBC8317321.1"/>
    </source>
</evidence>
<dbReference type="EMBL" id="JACNJZ010000082">
    <property type="protein sequence ID" value="MBC8317321.1"/>
    <property type="molecule type" value="Genomic_DNA"/>
</dbReference>
<dbReference type="PANTHER" id="PTHR33154">
    <property type="entry name" value="TRANSCRIPTIONAL REGULATOR, ARSR FAMILY"/>
    <property type="match status" value="1"/>
</dbReference>
<dbReference type="Pfam" id="PF01022">
    <property type="entry name" value="HTH_5"/>
    <property type="match status" value="1"/>
</dbReference>
<evidence type="ECO:0000313" key="6">
    <source>
        <dbReference type="Proteomes" id="UP000614424"/>
    </source>
</evidence>
<dbReference type="InterPro" id="IPR036388">
    <property type="entry name" value="WH-like_DNA-bd_sf"/>
</dbReference>
<dbReference type="PANTHER" id="PTHR33154:SF18">
    <property type="entry name" value="ARSENICAL RESISTANCE OPERON REPRESSOR"/>
    <property type="match status" value="1"/>
</dbReference>
<dbReference type="InterPro" id="IPR051081">
    <property type="entry name" value="HTH_MetalResp_TranReg"/>
</dbReference>
<dbReference type="GO" id="GO:0003700">
    <property type="term" value="F:DNA-binding transcription factor activity"/>
    <property type="evidence" value="ECO:0007669"/>
    <property type="project" value="InterPro"/>
</dbReference>
<organism evidence="5 6">
    <name type="scientific">Candidatus Desulfobia pelagia</name>
    <dbReference type="NCBI Taxonomy" id="2841692"/>
    <lineage>
        <taxon>Bacteria</taxon>
        <taxon>Pseudomonadati</taxon>
        <taxon>Thermodesulfobacteriota</taxon>
        <taxon>Desulfobulbia</taxon>
        <taxon>Desulfobulbales</taxon>
        <taxon>Desulfobulbaceae</taxon>
        <taxon>Candidatus Desulfobia</taxon>
    </lineage>
</organism>
<name>A0A8J6NAS7_9BACT</name>
<evidence type="ECO:0000256" key="3">
    <source>
        <dbReference type="ARBA" id="ARBA00023163"/>
    </source>
</evidence>
<gene>
    <name evidence="5" type="ORF">H8E41_05405</name>
</gene>
<keyword evidence="2" id="KW-0238">DNA-binding</keyword>
<dbReference type="AlphaFoldDB" id="A0A8J6NAS7"/>
<feature type="domain" description="HTH arsR-type" evidence="4">
    <location>
        <begin position="1"/>
        <end position="90"/>
    </location>
</feature>
<keyword evidence="1" id="KW-0805">Transcription regulation</keyword>
<accession>A0A8J6NAS7</accession>
<dbReference type="InterPro" id="IPR011991">
    <property type="entry name" value="ArsR-like_HTH"/>
</dbReference>
<dbReference type="GO" id="GO:0003677">
    <property type="term" value="F:DNA binding"/>
    <property type="evidence" value="ECO:0007669"/>
    <property type="project" value="UniProtKB-KW"/>
</dbReference>
<dbReference type="PROSITE" id="PS50987">
    <property type="entry name" value="HTH_ARSR_2"/>
    <property type="match status" value="1"/>
</dbReference>
<dbReference type="PRINTS" id="PR00778">
    <property type="entry name" value="HTHARSR"/>
</dbReference>
<dbReference type="SMART" id="SM00418">
    <property type="entry name" value="HTH_ARSR"/>
    <property type="match status" value="1"/>
</dbReference>
<evidence type="ECO:0000256" key="2">
    <source>
        <dbReference type="ARBA" id="ARBA00023125"/>
    </source>
</evidence>
<protein>
    <submittedName>
        <fullName evidence="5">Winged helix-turn-helix transcriptional regulator</fullName>
    </submittedName>
</protein>
<dbReference type="Gene3D" id="1.10.10.10">
    <property type="entry name" value="Winged helix-like DNA-binding domain superfamily/Winged helix DNA-binding domain"/>
    <property type="match status" value="1"/>
</dbReference>
<dbReference type="NCBIfam" id="NF033788">
    <property type="entry name" value="HTH_metalloreg"/>
    <property type="match status" value="1"/>
</dbReference>